<dbReference type="EMBL" id="AASHPR010000059">
    <property type="protein sequence ID" value="EFC3527077.1"/>
    <property type="molecule type" value="Genomic_DNA"/>
</dbReference>
<evidence type="ECO:0000313" key="2">
    <source>
        <dbReference type="EMBL" id="HBB1572998.1"/>
    </source>
</evidence>
<dbReference type="EMBL" id="DADUEU010000009">
    <property type="protein sequence ID" value="HBB1572998.1"/>
    <property type="molecule type" value="Genomic_DNA"/>
</dbReference>
<evidence type="ECO:0008006" key="4">
    <source>
        <dbReference type="Google" id="ProtNLM"/>
    </source>
</evidence>
<evidence type="ECO:0000313" key="1">
    <source>
        <dbReference type="EMBL" id="EFC3527077.1"/>
    </source>
</evidence>
<accession>A0A0K4A9Z5</accession>
<sequence>MNKMTVLLLSATIISGCTSSVPLIKKTQSGKPEGVYQNTTKDKVKDALVNYCNSRGLIIYNADNSSVICGKELEGGSAVFGQMLIGNAYSTTPVSKVRFTIAQVNNDTKVWADMWMETQMAMGQVQQMSITDNASKNTIQQRLDELKP</sequence>
<evidence type="ECO:0000313" key="3">
    <source>
        <dbReference type="Proteomes" id="UP000538406"/>
    </source>
</evidence>
<organism evidence="1 3">
    <name type="scientific">Escherichia coli</name>
    <dbReference type="NCBI Taxonomy" id="562"/>
    <lineage>
        <taxon>Bacteria</taxon>
        <taxon>Pseudomonadati</taxon>
        <taxon>Pseudomonadota</taxon>
        <taxon>Gammaproteobacteria</taxon>
        <taxon>Enterobacterales</taxon>
        <taxon>Enterobacteriaceae</taxon>
        <taxon>Escherichia</taxon>
    </lineage>
</organism>
<reference evidence="2" key="3">
    <citation type="submission" date="2021-03" db="EMBL/GenBank/DDBJ databases">
        <authorList>
            <consortium name="NCBI Pathogen Detection Project"/>
        </authorList>
    </citation>
    <scope>NUCLEOTIDE SEQUENCE</scope>
    <source>
        <strain evidence="2">Escherichia coli</strain>
    </source>
</reference>
<dbReference type="AlphaFoldDB" id="A0A0K4A9Z5"/>
<gene>
    <name evidence="1" type="ORF">CTR35_004322</name>
    <name evidence="2" type="ORF">J0541_001898</name>
</gene>
<reference evidence="2" key="1">
    <citation type="journal article" date="2018" name="Genome Biol.">
        <title>SKESA: strategic k-mer extension for scrupulous assemblies.</title>
        <authorList>
            <person name="Souvorov A."/>
            <person name="Agarwala R."/>
            <person name="Lipman D.J."/>
        </authorList>
    </citation>
    <scope>NUCLEOTIDE SEQUENCE</scope>
    <source>
        <strain evidence="2">Escherichia coli</strain>
    </source>
</reference>
<dbReference type="Proteomes" id="UP000870292">
    <property type="component" value="Unassembled WGS sequence"/>
</dbReference>
<proteinExistence type="predicted"/>
<reference evidence="1 3" key="2">
    <citation type="submission" date="2018-08" db="EMBL/GenBank/DDBJ databases">
        <authorList>
            <consortium name="NARMS: The National Antimicrobial Resistance Monitoring System"/>
        </authorList>
    </citation>
    <scope>NUCLEOTIDE SEQUENCE [LARGE SCALE GENOMIC DNA]</scope>
    <source>
        <strain evidence="1 3">FSIS11705178</strain>
    </source>
</reference>
<dbReference type="RefSeq" id="WP_001038609.1">
    <property type="nucleotide sequence ID" value="NZ_BFWW01000042.1"/>
</dbReference>
<dbReference type="PROSITE" id="PS51257">
    <property type="entry name" value="PROKAR_LIPOPROTEIN"/>
    <property type="match status" value="1"/>
</dbReference>
<protein>
    <recommendedName>
        <fullName evidence="4">Lipoprotein</fullName>
    </recommendedName>
</protein>
<comment type="caution">
    <text evidence="1">The sequence shown here is derived from an EMBL/GenBank/DDBJ whole genome shotgun (WGS) entry which is preliminary data.</text>
</comment>
<dbReference type="Proteomes" id="UP000538406">
    <property type="component" value="Unassembled WGS sequence"/>
</dbReference>
<name>A0A0K4A9Z5_ECOLX</name>